<gene>
    <name evidence="2" type="ORF">H0G86_009168</name>
</gene>
<reference evidence="2 3" key="1">
    <citation type="journal article" date="2021" name="BMC Genomics">
        <title>Telomere-to-telomere genome assembly of asparaginase-producing Trichoderma simmonsii.</title>
        <authorList>
            <person name="Chung D."/>
            <person name="Kwon Y.M."/>
            <person name="Yang Y."/>
        </authorList>
    </citation>
    <scope>NUCLEOTIDE SEQUENCE [LARGE SCALE GENOMIC DNA]</scope>
    <source>
        <strain evidence="2 3">GH-Sj1</strain>
    </source>
</reference>
<dbReference type="AlphaFoldDB" id="A0A8G0LM83"/>
<keyword evidence="3" id="KW-1185">Reference proteome</keyword>
<dbReference type="Proteomes" id="UP000826661">
    <property type="component" value="Chromosome V"/>
</dbReference>
<protein>
    <submittedName>
        <fullName evidence="2">Uncharacterized protein</fullName>
    </submittedName>
</protein>
<name>A0A8G0LM83_9HYPO</name>
<proteinExistence type="predicted"/>
<organism evidence="2 3">
    <name type="scientific">Trichoderma simmonsii</name>
    <dbReference type="NCBI Taxonomy" id="1491479"/>
    <lineage>
        <taxon>Eukaryota</taxon>
        <taxon>Fungi</taxon>
        <taxon>Dikarya</taxon>
        <taxon>Ascomycota</taxon>
        <taxon>Pezizomycotina</taxon>
        <taxon>Sordariomycetes</taxon>
        <taxon>Hypocreomycetidae</taxon>
        <taxon>Hypocreales</taxon>
        <taxon>Hypocreaceae</taxon>
        <taxon>Trichoderma</taxon>
    </lineage>
</organism>
<accession>A0A8G0LM83</accession>
<feature type="compositionally biased region" description="Basic and acidic residues" evidence="1">
    <location>
        <begin position="52"/>
        <end position="62"/>
    </location>
</feature>
<sequence>MPQDTKTEPQAMNKPTTSQVPYGIQRFTAECDPWLAPGVVVGIVKSSQGERQNNRARDDDRSTVATQGSGK</sequence>
<evidence type="ECO:0000313" key="3">
    <source>
        <dbReference type="Proteomes" id="UP000826661"/>
    </source>
</evidence>
<evidence type="ECO:0000313" key="2">
    <source>
        <dbReference type="EMBL" id="QYT02161.1"/>
    </source>
</evidence>
<dbReference type="EMBL" id="CP075868">
    <property type="protein sequence ID" value="QYT02161.1"/>
    <property type="molecule type" value="Genomic_DNA"/>
</dbReference>
<feature type="region of interest" description="Disordered" evidence="1">
    <location>
        <begin position="46"/>
        <end position="71"/>
    </location>
</feature>
<evidence type="ECO:0000256" key="1">
    <source>
        <dbReference type="SAM" id="MobiDB-lite"/>
    </source>
</evidence>